<dbReference type="AlphaFoldDB" id="A0A5S9IQT7"/>
<sequence>MKNSVILIGKESVGKSQLIRSLTGKNAISEKVKGTTINIQSYETSQFHFIDTPGILLETDSLTTKLALNEIPNSDCVILVITATSIDKDLSDLLPLVQDKPGAIIITHWDLVKSKIHTEILQKLEQEVGIPIINVDTRNISSDEKQHILDTLTKPQIFKKAKVTTQVEFTLKPKKSIFEVPLVGKLFAILLLLLPAWVAVKFAILLADNLYDTVYNGLNPIIQKINNLPSPISHLLGTDYGIISMFPFLVLYALPTVFLFAIILSLYKTSGLVDRLTLTIHPLVAPFGIVGRDVVRIVMGFGCNVPAVISTRSCSSCTRGNCISAISFGAACSYQLPATIAVFAAAKMDYLIIPYLLILAITTLIYLWVTTPKKARIFSSKLVISERDFMQWPSLNATKAEVFALVKEFFRVAFPIFIVICLIAGVLNWLGVIEALASLMSPVMTLFNLPGEAAASVVLGSIRKDGIAIGLLNPAMDGIKIAISHPVQILTVVYLAGVLLPCIVTLFTVAKEINVKFALKLTLRQMIAAIIFSLFIAWIGYLI</sequence>
<dbReference type="InterPro" id="IPR006073">
    <property type="entry name" value="GTP-bd"/>
</dbReference>
<dbReference type="Pfam" id="PF01926">
    <property type="entry name" value="MMR_HSR1"/>
    <property type="match status" value="1"/>
</dbReference>
<dbReference type="InterPro" id="IPR011642">
    <property type="entry name" value="Gate_dom"/>
</dbReference>
<keyword evidence="1" id="KW-0812">Transmembrane</keyword>
<dbReference type="GO" id="GO:0005886">
    <property type="term" value="C:plasma membrane"/>
    <property type="evidence" value="ECO:0007669"/>
    <property type="project" value="TreeGrafter"/>
</dbReference>
<dbReference type="Pfam" id="PF07670">
    <property type="entry name" value="Gate"/>
    <property type="match status" value="2"/>
</dbReference>
<dbReference type="Gene3D" id="3.40.50.300">
    <property type="entry name" value="P-loop containing nucleotide triphosphate hydrolases"/>
    <property type="match status" value="1"/>
</dbReference>
<gene>
    <name evidence="4" type="ORF">UABAM_04784</name>
</gene>
<feature type="transmembrane region" description="Helical" evidence="1">
    <location>
        <begin position="240"/>
        <end position="267"/>
    </location>
</feature>
<dbReference type="Proteomes" id="UP000326354">
    <property type="component" value="Chromosome"/>
</dbReference>
<dbReference type="SUPFAM" id="SSF52540">
    <property type="entry name" value="P-loop containing nucleoside triphosphate hydrolases"/>
    <property type="match status" value="1"/>
</dbReference>
<dbReference type="GO" id="GO:0015093">
    <property type="term" value="F:ferrous iron transmembrane transporter activity"/>
    <property type="evidence" value="ECO:0007669"/>
    <property type="project" value="TreeGrafter"/>
</dbReference>
<keyword evidence="5" id="KW-1185">Reference proteome</keyword>
<proteinExistence type="predicted"/>
<dbReference type="EMBL" id="AP019860">
    <property type="protein sequence ID" value="BBM86398.1"/>
    <property type="molecule type" value="Genomic_DNA"/>
</dbReference>
<evidence type="ECO:0000256" key="1">
    <source>
        <dbReference type="SAM" id="Phobius"/>
    </source>
</evidence>
<dbReference type="RefSeq" id="WP_151970458.1">
    <property type="nucleotide sequence ID" value="NZ_AP019860.1"/>
</dbReference>
<dbReference type="InterPro" id="IPR050860">
    <property type="entry name" value="FeoB_GTPase"/>
</dbReference>
<keyword evidence="1" id="KW-1133">Transmembrane helix</keyword>
<evidence type="ECO:0000259" key="2">
    <source>
        <dbReference type="Pfam" id="PF01926"/>
    </source>
</evidence>
<accession>A0A5S9IQT7</accession>
<feature type="transmembrane region" description="Helical" evidence="1">
    <location>
        <begin position="487"/>
        <end position="509"/>
    </location>
</feature>
<feature type="transmembrane region" description="Helical" evidence="1">
    <location>
        <begin position="521"/>
        <end position="541"/>
    </location>
</feature>
<keyword evidence="1" id="KW-0472">Membrane</keyword>
<evidence type="ECO:0000259" key="3">
    <source>
        <dbReference type="Pfam" id="PF07670"/>
    </source>
</evidence>
<feature type="transmembrane region" description="Helical" evidence="1">
    <location>
        <begin position="352"/>
        <end position="369"/>
    </location>
</feature>
<dbReference type="OrthoDB" id="9809127at2"/>
<evidence type="ECO:0000313" key="5">
    <source>
        <dbReference type="Proteomes" id="UP000326354"/>
    </source>
</evidence>
<feature type="transmembrane region" description="Helical" evidence="1">
    <location>
        <begin position="409"/>
        <end position="430"/>
    </location>
</feature>
<name>A0A5S9IQT7_UABAM</name>
<dbReference type="GO" id="GO:0005525">
    <property type="term" value="F:GTP binding"/>
    <property type="evidence" value="ECO:0007669"/>
    <property type="project" value="InterPro"/>
</dbReference>
<dbReference type="InterPro" id="IPR027417">
    <property type="entry name" value="P-loop_NTPase"/>
</dbReference>
<feature type="transmembrane region" description="Helical" evidence="1">
    <location>
        <begin position="322"/>
        <end position="346"/>
    </location>
</feature>
<organism evidence="4 5">
    <name type="scientific">Uabimicrobium amorphum</name>
    <dbReference type="NCBI Taxonomy" id="2596890"/>
    <lineage>
        <taxon>Bacteria</taxon>
        <taxon>Pseudomonadati</taxon>
        <taxon>Planctomycetota</taxon>
        <taxon>Candidatus Uabimicrobiia</taxon>
        <taxon>Candidatus Uabimicrobiales</taxon>
        <taxon>Candidatus Uabimicrobiaceae</taxon>
        <taxon>Candidatus Uabimicrobium</taxon>
    </lineage>
</organism>
<feature type="domain" description="Nucleoside transporter/FeoB GTPase Gate" evidence="3">
    <location>
        <begin position="411"/>
        <end position="514"/>
    </location>
</feature>
<reference evidence="4 5" key="1">
    <citation type="submission" date="2019-08" db="EMBL/GenBank/DDBJ databases">
        <title>Complete genome sequence of Candidatus Uab amorphum.</title>
        <authorList>
            <person name="Shiratori T."/>
            <person name="Suzuki S."/>
            <person name="Kakizawa Y."/>
            <person name="Ishida K."/>
        </authorList>
    </citation>
    <scope>NUCLEOTIDE SEQUENCE [LARGE SCALE GENOMIC DNA]</scope>
    <source>
        <strain evidence="4 5">SRT547</strain>
    </source>
</reference>
<evidence type="ECO:0000313" key="4">
    <source>
        <dbReference type="EMBL" id="BBM86398.1"/>
    </source>
</evidence>
<dbReference type="PANTHER" id="PTHR43185">
    <property type="entry name" value="FERROUS IRON TRANSPORT PROTEIN B"/>
    <property type="match status" value="1"/>
</dbReference>
<dbReference type="PANTHER" id="PTHR43185:SF1">
    <property type="entry name" value="FE(2+) TRANSPORTER FEOB"/>
    <property type="match status" value="1"/>
</dbReference>
<protein>
    <submittedName>
        <fullName evidence="4">Transporter</fullName>
    </submittedName>
</protein>
<dbReference type="KEGG" id="uam:UABAM_04784"/>
<feature type="domain" description="G" evidence="2">
    <location>
        <begin position="5"/>
        <end position="103"/>
    </location>
</feature>
<dbReference type="CDD" id="cd00882">
    <property type="entry name" value="Ras_like_GTPase"/>
    <property type="match status" value="1"/>
</dbReference>
<feature type="domain" description="Nucleoside transporter/FeoB GTPase Gate" evidence="3">
    <location>
        <begin position="251"/>
        <end position="344"/>
    </location>
</feature>
<feature type="transmembrane region" description="Helical" evidence="1">
    <location>
        <begin position="182"/>
        <end position="207"/>
    </location>
</feature>